<gene>
    <name evidence="1" type="ORF">EI290_21470</name>
</gene>
<sequence>MKTYPTTSYTVRLVRGDGQEETQTIQAAGPRDAVVVLLAGKQLPLIGQTVTVFVDGQQVSLDPITL</sequence>
<reference evidence="1 2" key="1">
    <citation type="submission" date="2018-12" db="EMBL/GenBank/DDBJ databases">
        <authorList>
            <person name="Feng G."/>
            <person name="Zhu H."/>
        </authorList>
    </citation>
    <scope>NUCLEOTIDE SEQUENCE [LARGE SCALE GENOMIC DNA]</scope>
    <source>
        <strain evidence="1 2">9PBR-2</strain>
    </source>
</reference>
<accession>A0A3R9M7D5</accession>
<proteinExistence type="predicted"/>
<evidence type="ECO:0000313" key="2">
    <source>
        <dbReference type="Proteomes" id="UP000280066"/>
    </source>
</evidence>
<name>A0A3R9M7D5_9BACT</name>
<dbReference type="AlphaFoldDB" id="A0A3R9M7D5"/>
<comment type="caution">
    <text evidence="1">The sequence shown here is derived from an EMBL/GenBank/DDBJ whole genome shotgun (WGS) entry which is preliminary data.</text>
</comment>
<organism evidence="1 2">
    <name type="scientific">Hymenobacter metallilatus</name>
    <dbReference type="NCBI Taxonomy" id="2493666"/>
    <lineage>
        <taxon>Bacteria</taxon>
        <taxon>Pseudomonadati</taxon>
        <taxon>Bacteroidota</taxon>
        <taxon>Cytophagia</taxon>
        <taxon>Cytophagales</taxon>
        <taxon>Hymenobacteraceae</taxon>
        <taxon>Hymenobacter</taxon>
    </lineage>
</organism>
<keyword evidence="2" id="KW-1185">Reference proteome</keyword>
<protein>
    <submittedName>
        <fullName evidence="1">Uncharacterized protein</fullName>
    </submittedName>
</protein>
<dbReference type="Proteomes" id="UP000280066">
    <property type="component" value="Unassembled WGS sequence"/>
</dbReference>
<dbReference type="OrthoDB" id="9787902at2"/>
<dbReference type="RefSeq" id="WP_125433708.1">
    <property type="nucleotide sequence ID" value="NZ_RWIS01000021.1"/>
</dbReference>
<evidence type="ECO:0000313" key="1">
    <source>
        <dbReference type="EMBL" id="RSK23960.1"/>
    </source>
</evidence>
<dbReference type="EMBL" id="RWIS01000021">
    <property type="protein sequence ID" value="RSK23960.1"/>
    <property type="molecule type" value="Genomic_DNA"/>
</dbReference>